<organism evidence="2 3">
    <name type="scientific">Allocatelliglobosispora scoriae</name>
    <dbReference type="NCBI Taxonomy" id="643052"/>
    <lineage>
        <taxon>Bacteria</taxon>
        <taxon>Bacillati</taxon>
        <taxon>Actinomycetota</taxon>
        <taxon>Actinomycetes</taxon>
        <taxon>Micromonosporales</taxon>
        <taxon>Micromonosporaceae</taxon>
        <taxon>Allocatelliglobosispora</taxon>
    </lineage>
</organism>
<dbReference type="Proteomes" id="UP000587527">
    <property type="component" value="Unassembled WGS sequence"/>
</dbReference>
<dbReference type="RefSeq" id="WP_281394997.1">
    <property type="nucleotide sequence ID" value="NZ_JACHMN010000002.1"/>
</dbReference>
<feature type="signal peptide" evidence="1">
    <location>
        <begin position="1"/>
        <end position="24"/>
    </location>
</feature>
<feature type="chain" id="PRO_5033050452" evidence="1">
    <location>
        <begin position="25"/>
        <end position="43"/>
    </location>
</feature>
<keyword evidence="3" id="KW-1185">Reference proteome</keyword>
<evidence type="ECO:0000313" key="3">
    <source>
        <dbReference type="Proteomes" id="UP000587527"/>
    </source>
</evidence>
<dbReference type="AlphaFoldDB" id="A0A841BM82"/>
<comment type="caution">
    <text evidence="2">The sequence shown here is derived from an EMBL/GenBank/DDBJ whole genome shotgun (WGS) entry which is preliminary data.</text>
</comment>
<gene>
    <name evidence="2" type="ORF">F4553_001847</name>
</gene>
<evidence type="ECO:0000313" key="2">
    <source>
        <dbReference type="EMBL" id="MBB5868468.1"/>
    </source>
</evidence>
<keyword evidence="1" id="KW-0732">Signal</keyword>
<dbReference type="EMBL" id="JACHMN010000002">
    <property type="protein sequence ID" value="MBB5868468.1"/>
    <property type="molecule type" value="Genomic_DNA"/>
</dbReference>
<evidence type="ECO:0000256" key="1">
    <source>
        <dbReference type="SAM" id="SignalP"/>
    </source>
</evidence>
<protein>
    <submittedName>
        <fullName evidence="2">Uncharacterized protein</fullName>
    </submittedName>
</protein>
<proteinExistence type="predicted"/>
<name>A0A841BM82_9ACTN</name>
<sequence>MRTHRRLLLALIAAATLVVSGTNAYDETPAPCALPAAHGRSRG</sequence>
<accession>A0A841BM82</accession>
<reference evidence="2 3" key="1">
    <citation type="submission" date="2020-08" db="EMBL/GenBank/DDBJ databases">
        <title>Sequencing the genomes of 1000 actinobacteria strains.</title>
        <authorList>
            <person name="Klenk H.-P."/>
        </authorList>
    </citation>
    <scope>NUCLEOTIDE SEQUENCE [LARGE SCALE GENOMIC DNA]</scope>
    <source>
        <strain evidence="2 3">DSM 45362</strain>
    </source>
</reference>